<dbReference type="Gene3D" id="1.20.1250.20">
    <property type="entry name" value="MFS general substrate transporter like domains"/>
    <property type="match status" value="1"/>
</dbReference>
<keyword evidence="3" id="KW-1003">Cell membrane</keyword>
<keyword evidence="10" id="KW-1185">Reference proteome</keyword>
<dbReference type="InterPro" id="IPR036259">
    <property type="entry name" value="MFS_trans_sf"/>
</dbReference>
<organism evidence="9 10">
    <name type="scientific">Nocardia bovistercoris</name>
    <dbReference type="NCBI Taxonomy" id="2785916"/>
    <lineage>
        <taxon>Bacteria</taxon>
        <taxon>Bacillati</taxon>
        <taxon>Actinomycetota</taxon>
        <taxon>Actinomycetes</taxon>
        <taxon>Mycobacteriales</taxon>
        <taxon>Nocardiaceae</taxon>
        <taxon>Nocardia</taxon>
    </lineage>
</organism>
<evidence type="ECO:0000259" key="8">
    <source>
        <dbReference type="PROSITE" id="PS50850"/>
    </source>
</evidence>
<evidence type="ECO:0000256" key="1">
    <source>
        <dbReference type="ARBA" id="ARBA00004429"/>
    </source>
</evidence>
<keyword evidence="4 7" id="KW-0812">Transmembrane</keyword>
<dbReference type="Pfam" id="PF05977">
    <property type="entry name" value="MFS_3"/>
    <property type="match status" value="1"/>
</dbReference>
<evidence type="ECO:0000313" key="9">
    <source>
        <dbReference type="EMBL" id="MBH0780540.1"/>
    </source>
</evidence>
<feature type="transmembrane region" description="Helical" evidence="7">
    <location>
        <begin position="380"/>
        <end position="409"/>
    </location>
</feature>
<feature type="transmembrane region" description="Helical" evidence="7">
    <location>
        <begin position="143"/>
        <end position="166"/>
    </location>
</feature>
<evidence type="ECO:0000256" key="5">
    <source>
        <dbReference type="ARBA" id="ARBA00022989"/>
    </source>
</evidence>
<dbReference type="InterPro" id="IPR010290">
    <property type="entry name" value="TM_effector"/>
</dbReference>
<feature type="transmembrane region" description="Helical" evidence="7">
    <location>
        <begin position="21"/>
        <end position="41"/>
    </location>
</feature>
<keyword evidence="6 7" id="KW-0472">Membrane</keyword>
<dbReference type="SUPFAM" id="SSF103473">
    <property type="entry name" value="MFS general substrate transporter"/>
    <property type="match status" value="1"/>
</dbReference>
<dbReference type="PANTHER" id="PTHR23513">
    <property type="entry name" value="INTEGRAL MEMBRANE EFFLUX PROTEIN-RELATED"/>
    <property type="match status" value="1"/>
</dbReference>
<dbReference type="Proteomes" id="UP000655751">
    <property type="component" value="Unassembled WGS sequence"/>
</dbReference>
<feature type="transmembrane region" description="Helical" evidence="7">
    <location>
        <begin position="80"/>
        <end position="100"/>
    </location>
</feature>
<evidence type="ECO:0000256" key="4">
    <source>
        <dbReference type="ARBA" id="ARBA00022692"/>
    </source>
</evidence>
<dbReference type="EMBL" id="JADMLG010000016">
    <property type="protein sequence ID" value="MBH0780540.1"/>
    <property type="molecule type" value="Genomic_DNA"/>
</dbReference>
<gene>
    <name evidence="9" type="ORF">IT779_30130</name>
</gene>
<name>A0A931IHM0_9NOCA</name>
<feature type="transmembrane region" description="Helical" evidence="7">
    <location>
        <begin position="322"/>
        <end position="345"/>
    </location>
</feature>
<evidence type="ECO:0000256" key="7">
    <source>
        <dbReference type="SAM" id="Phobius"/>
    </source>
</evidence>
<dbReference type="InterPro" id="IPR020846">
    <property type="entry name" value="MFS_dom"/>
</dbReference>
<feature type="transmembrane region" description="Helical" evidence="7">
    <location>
        <begin position="357"/>
        <end position="374"/>
    </location>
</feature>
<evidence type="ECO:0000256" key="2">
    <source>
        <dbReference type="ARBA" id="ARBA00022448"/>
    </source>
</evidence>
<comment type="caution">
    <text evidence="9">The sequence shown here is derived from an EMBL/GenBank/DDBJ whole genome shotgun (WGS) entry which is preliminary data.</text>
</comment>
<dbReference type="RefSeq" id="WP_196152853.1">
    <property type="nucleotide sequence ID" value="NZ_JADMLG010000016.1"/>
</dbReference>
<feature type="domain" description="Major facilitator superfamily (MFS) profile" evidence="8">
    <location>
        <begin position="1"/>
        <end position="196"/>
    </location>
</feature>
<feature type="transmembrane region" description="Helical" evidence="7">
    <location>
        <begin position="289"/>
        <end position="310"/>
    </location>
</feature>
<dbReference type="AlphaFoldDB" id="A0A931IHM0"/>
<proteinExistence type="predicted"/>
<protein>
    <submittedName>
        <fullName evidence="9">MFS transporter</fullName>
    </submittedName>
</protein>
<evidence type="ECO:0000256" key="3">
    <source>
        <dbReference type="ARBA" id="ARBA00022475"/>
    </source>
</evidence>
<evidence type="ECO:0000256" key="6">
    <source>
        <dbReference type="ARBA" id="ARBA00023136"/>
    </source>
</evidence>
<comment type="subcellular location">
    <subcellularLocation>
        <location evidence="1">Cell inner membrane</location>
        <topology evidence="1">Multi-pass membrane protein</topology>
    </subcellularLocation>
</comment>
<dbReference type="GO" id="GO:0022857">
    <property type="term" value="F:transmembrane transporter activity"/>
    <property type="evidence" value="ECO:0007669"/>
    <property type="project" value="InterPro"/>
</dbReference>
<dbReference type="CDD" id="cd06173">
    <property type="entry name" value="MFS_MefA_like"/>
    <property type="match status" value="1"/>
</dbReference>
<keyword evidence="2" id="KW-0813">Transport</keyword>
<feature type="transmembrane region" description="Helical" evidence="7">
    <location>
        <begin position="47"/>
        <end position="68"/>
    </location>
</feature>
<reference evidence="9" key="1">
    <citation type="submission" date="2020-11" db="EMBL/GenBank/DDBJ databases">
        <title>Nocardia NEAU-351.nov., a novel actinomycete isolated from the cow dung.</title>
        <authorList>
            <person name="Zhang X."/>
        </authorList>
    </citation>
    <scope>NUCLEOTIDE SEQUENCE</scope>
    <source>
        <strain evidence="9">NEAU-351</strain>
    </source>
</reference>
<feature type="transmembrane region" description="Helical" evidence="7">
    <location>
        <begin position="257"/>
        <end position="277"/>
    </location>
</feature>
<dbReference type="GO" id="GO:0005886">
    <property type="term" value="C:plasma membrane"/>
    <property type="evidence" value="ECO:0007669"/>
    <property type="project" value="UniProtKB-SubCell"/>
</dbReference>
<keyword evidence="5 7" id="KW-1133">Transmembrane helix</keyword>
<evidence type="ECO:0000313" key="10">
    <source>
        <dbReference type="Proteomes" id="UP000655751"/>
    </source>
</evidence>
<feature type="transmembrane region" description="Helical" evidence="7">
    <location>
        <begin position="213"/>
        <end position="237"/>
    </location>
</feature>
<sequence>MKLLADTTPLRYPAFRRLWTSNIVTVIGSQLAVVAVPQQIFQITGSSGYVGLAGLFGLVPLIVFGLWGGALADAMDRRKLMLITNLGTGLTAVAFWAQAAAGLDDVWVVLILFAVQQALFAVNQPTRNAAIPRLIPAEHLAAASALSMTVQQFGAIAGPVLAGVLIPVVGLSTLYLLDAIALLATLWAVWKLPPIPPAGPARTAGFRSVLDGFAYLATQRVLLASFVVDMIAMVFGMPRALFPQIAHETFGDPATGGVALGLLFASMSAGAVLGGVFSGWISTVRRQGLSVVVCIVLWGLAMVGFGLAVGCTGHGLGVGLGLWLALAFSAFGGAVDMVSAALRVAMLQTVATDEMRGRLQGVFIVIVAGGPRIGDVAHGFAAASLGTAVASAGGGVLVVIGVVIAALAFPSFVRYTVARVGAEPSTDEPETAARKA</sequence>
<dbReference type="PANTHER" id="PTHR23513:SF9">
    <property type="entry name" value="ENTEROBACTIN EXPORTER ENTS"/>
    <property type="match status" value="1"/>
</dbReference>
<accession>A0A931IHM0</accession>
<feature type="domain" description="Major facilitator superfamily (MFS) profile" evidence="8">
    <location>
        <begin position="213"/>
        <end position="436"/>
    </location>
</feature>
<dbReference type="PROSITE" id="PS50850">
    <property type="entry name" value="MFS"/>
    <property type="match status" value="2"/>
</dbReference>